<dbReference type="AlphaFoldDB" id="A0A831LJG0"/>
<dbReference type="GO" id="GO:0005524">
    <property type="term" value="F:ATP binding"/>
    <property type="evidence" value="ECO:0007669"/>
    <property type="project" value="UniProtKB-KW"/>
</dbReference>
<feature type="domain" description="DUF4143" evidence="2">
    <location>
        <begin position="218"/>
        <end position="368"/>
    </location>
</feature>
<dbReference type="Pfam" id="PF13173">
    <property type="entry name" value="AAA_14"/>
    <property type="match status" value="1"/>
</dbReference>
<reference evidence="3" key="1">
    <citation type="journal article" date="2020" name="mSystems">
        <title>Genome- and Community-Level Interaction Insights into Carbon Utilization and Element Cycling Functions of Hydrothermarchaeota in Hydrothermal Sediment.</title>
        <authorList>
            <person name="Zhou Z."/>
            <person name="Liu Y."/>
            <person name="Xu W."/>
            <person name="Pan J."/>
            <person name="Luo Z.H."/>
            <person name="Li M."/>
        </authorList>
    </citation>
    <scope>NUCLEOTIDE SEQUENCE [LARGE SCALE GENOMIC DNA]</scope>
    <source>
        <strain evidence="3">SpSt-1217</strain>
    </source>
</reference>
<keyword evidence="3" id="KW-0547">Nucleotide-binding</keyword>
<proteinExistence type="predicted"/>
<gene>
    <name evidence="3" type="ORF">ENN90_14840</name>
</gene>
<name>A0A831LJG0_9BACT</name>
<sequence>MKLLVKNIIIQQKEERDLLLSLKYINRLKEDAIADYLNSGLIKLITGPRRAGKSVLALQLLKNKKFAYLNFDDDLLLKNFDENTVIQTLNEVYSGYGYILLDEIQNLPNWELWVNKLYRRGANIVLTGSNSKLLSHELASALTGRFVQIAVFPFSFTEAIQVSNLKITDENDITPSRKGNILNFLANYLQNGGYPETVLNPILLKNYLSSLFDSILLKDILKRFRIRQTHQLYDLANYLLTNYTNPYTSNQLKTELNFNSVTTVQKFIDYLEEPYLFVNLTRYSSKIKNQQKSPRKIYIIDNGFIKARSFELSPNFGRLLENLIFVELLRRNYRPGLDLFYYHTRNKREIDFLLRKGHRTEQLIQVCYDLSHQKTLKREISALKEASDELSCNRLLIITWDKEEIIESNGLRIEVTQALNWLQNIHIQK</sequence>
<dbReference type="EMBL" id="DSDK01000831">
    <property type="protein sequence ID" value="HDR52872.1"/>
    <property type="molecule type" value="Genomic_DNA"/>
</dbReference>
<dbReference type="SUPFAM" id="SSF52540">
    <property type="entry name" value="P-loop containing nucleoside triphosphate hydrolases"/>
    <property type="match status" value="1"/>
</dbReference>
<comment type="caution">
    <text evidence="3">The sequence shown here is derived from an EMBL/GenBank/DDBJ whole genome shotgun (WGS) entry which is preliminary data.</text>
</comment>
<dbReference type="PANTHER" id="PTHR33295">
    <property type="entry name" value="ATPASE"/>
    <property type="match status" value="1"/>
</dbReference>
<protein>
    <submittedName>
        <fullName evidence="3">ATP-binding protein</fullName>
    </submittedName>
</protein>
<evidence type="ECO:0000259" key="1">
    <source>
        <dbReference type="Pfam" id="PF13173"/>
    </source>
</evidence>
<dbReference type="InterPro" id="IPR025420">
    <property type="entry name" value="DUF4143"/>
</dbReference>
<dbReference type="PANTHER" id="PTHR33295:SF18">
    <property type="entry name" value="AAA+ ATPASE DOMAIN-CONTAINING PROTEIN"/>
    <property type="match status" value="1"/>
</dbReference>
<dbReference type="InterPro" id="IPR027417">
    <property type="entry name" value="P-loop_NTPase"/>
</dbReference>
<evidence type="ECO:0000259" key="2">
    <source>
        <dbReference type="Pfam" id="PF13635"/>
    </source>
</evidence>
<accession>A0A831LJG0</accession>
<evidence type="ECO:0000313" key="3">
    <source>
        <dbReference type="EMBL" id="HDR52872.1"/>
    </source>
</evidence>
<keyword evidence="3" id="KW-0067">ATP-binding</keyword>
<dbReference type="InterPro" id="IPR041682">
    <property type="entry name" value="AAA_14"/>
</dbReference>
<organism evidence="3">
    <name type="scientific">Mariniphaga anaerophila</name>
    <dbReference type="NCBI Taxonomy" id="1484053"/>
    <lineage>
        <taxon>Bacteria</taxon>
        <taxon>Pseudomonadati</taxon>
        <taxon>Bacteroidota</taxon>
        <taxon>Bacteroidia</taxon>
        <taxon>Marinilabiliales</taxon>
        <taxon>Prolixibacteraceae</taxon>
        <taxon>Mariniphaga</taxon>
    </lineage>
</organism>
<feature type="domain" description="AAA" evidence="1">
    <location>
        <begin position="42"/>
        <end position="159"/>
    </location>
</feature>
<dbReference type="Gene3D" id="3.40.50.300">
    <property type="entry name" value="P-loop containing nucleotide triphosphate hydrolases"/>
    <property type="match status" value="1"/>
</dbReference>
<dbReference type="Proteomes" id="UP000886047">
    <property type="component" value="Unassembled WGS sequence"/>
</dbReference>
<dbReference type="Pfam" id="PF13635">
    <property type="entry name" value="DUF4143"/>
    <property type="match status" value="1"/>
</dbReference>